<protein>
    <submittedName>
        <fullName evidence="2">Transposable element Tc1 transposase-like 3</fullName>
    </submittedName>
</protein>
<reference evidence="2" key="1">
    <citation type="journal article" date="2021" name="Sci. Adv.">
        <title>The American lobster genome reveals insights on longevity, neural, and immune adaptations.</title>
        <authorList>
            <person name="Polinski J.M."/>
            <person name="Zimin A.V."/>
            <person name="Clark K.F."/>
            <person name="Kohn A.B."/>
            <person name="Sadowski N."/>
            <person name="Timp W."/>
            <person name="Ptitsyn A."/>
            <person name="Khanna P."/>
            <person name="Romanova D.Y."/>
            <person name="Williams P."/>
            <person name="Greenwood S.J."/>
            <person name="Moroz L.L."/>
            <person name="Walt D.R."/>
            <person name="Bodnar A.G."/>
        </authorList>
    </citation>
    <scope>NUCLEOTIDE SEQUENCE</scope>
    <source>
        <strain evidence="2">GMGI-L3</strain>
    </source>
</reference>
<sequence length="299" mass="33258">ARILRTAEDNPFTNAVAIHRYTRNTVLPDTLSLVDTLTSRWNSGTELSSQTKRPLHQPITAECTGGRGNNTRYDRKQIYEEARRGRSTCNVWGYMSVHGVGDLVQIDGSFTEMKKENSPSPPGPIVFVHDRCPIHTARVVQQWFPDSENLQLPDWPSRGADMNPLENLWANILFTHTEAEWEVFRAKYDILRNLVRSMPERLNAVINKEGEWTGYSSKEFTSVNEAISRSPVPNANKPRQSVITGLANETGLRGGVKEQQTITPTVGFLAGPVNTFCRELCVCCGSPALSCVCAVGVVP</sequence>
<dbReference type="InterPro" id="IPR038717">
    <property type="entry name" value="Tc1-like_DDE_dom"/>
</dbReference>
<evidence type="ECO:0000259" key="1">
    <source>
        <dbReference type="Pfam" id="PF13358"/>
    </source>
</evidence>
<dbReference type="GO" id="GO:0003676">
    <property type="term" value="F:nucleic acid binding"/>
    <property type="evidence" value="ECO:0007669"/>
    <property type="project" value="InterPro"/>
</dbReference>
<comment type="caution">
    <text evidence="2">The sequence shown here is derived from an EMBL/GenBank/DDBJ whole genome shotgun (WGS) entry which is preliminary data.</text>
</comment>
<keyword evidence="3" id="KW-1185">Reference proteome</keyword>
<dbReference type="InterPro" id="IPR036397">
    <property type="entry name" value="RNaseH_sf"/>
</dbReference>
<dbReference type="Proteomes" id="UP000747542">
    <property type="component" value="Unassembled WGS sequence"/>
</dbReference>
<dbReference type="EMBL" id="JAHLQT010026447">
    <property type="protein sequence ID" value="KAG7163764.1"/>
    <property type="molecule type" value="Genomic_DNA"/>
</dbReference>
<organism evidence="2 3">
    <name type="scientific">Homarus americanus</name>
    <name type="common">American lobster</name>
    <dbReference type="NCBI Taxonomy" id="6706"/>
    <lineage>
        <taxon>Eukaryota</taxon>
        <taxon>Metazoa</taxon>
        <taxon>Ecdysozoa</taxon>
        <taxon>Arthropoda</taxon>
        <taxon>Crustacea</taxon>
        <taxon>Multicrustacea</taxon>
        <taxon>Malacostraca</taxon>
        <taxon>Eumalacostraca</taxon>
        <taxon>Eucarida</taxon>
        <taxon>Decapoda</taxon>
        <taxon>Pleocyemata</taxon>
        <taxon>Astacidea</taxon>
        <taxon>Nephropoidea</taxon>
        <taxon>Nephropidae</taxon>
        <taxon>Homarus</taxon>
    </lineage>
</organism>
<feature type="domain" description="Tc1-like transposase DDE" evidence="1">
    <location>
        <begin position="81"/>
        <end position="171"/>
    </location>
</feature>
<dbReference type="Pfam" id="PF13358">
    <property type="entry name" value="DDE_3"/>
    <property type="match status" value="1"/>
</dbReference>
<evidence type="ECO:0000313" key="2">
    <source>
        <dbReference type="EMBL" id="KAG7163764.1"/>
    </source>
</evidence>
<gene>
    <name evidence="2" type="primary">tc1a-L3</name>
    <name evidence="2" type="ORF">Hamer_G003015</name>
</gene>
<feature type="non-terminal residue" evidence="2">
    <location>
        <position position="1"/>
    </location>
</feature>
<dbReference type="Gene3D" id="3.30.420.10">
    <property type="entry name" value="Ribonuclease H-like superfamily/Ribonuclease H"/>
    <property type="match status" value="1"/>
</dbReference>
<dbReference type="AlphaFoldDB" id="A0A8J5K2E6"/>
<accession>A0A8J5K2E6</accession>
<proteinExistence type="predicted"/>
<name>A0A8J5K2E6_HOMAM</name>
<evidence type="ECO:0000313" key="3">
    <source>
        <dbReference type="Proteomes" id="UP000747542"/>
    </source>
</evidence>
<feature type="non-terminal residue" evidence="2">
    <location>
        <position position="299"/>
    </location>
</feature>